<evidence type="ECO:0000256" key="1">
    <source>
        <dbReference type="SAM" id="SignalP"/>
    </source>
</evidence>
<dbReference type="SUPFAM" id="SSF100895">
    <property type="entry name" value="Kazal-type serine protease inhibitors"/>
    <property type="match status" value="1"/>
</dbReference>
<keyword evidence="1" id="KW-0732">Signal</keyword>
<dbReference type="AlphaFoldDB" id="W5JVP1"/>
<dbReference type="FunCoup" id="W5JVP1">
    <property type="interactions" value="4"/>
</dbReference>
<dbReference type="Proteomes" id="UP000000673">
    <property type="component" value="Unassembled WGS sequence"/>
</dbReference>
<feature type="chain" id="PRO_5010156030" description="Kazal-like domain-containing protein" evidence="1">
    <location>
        <begin position="23"/>
        <end position="75"/>
    </location>
</feature>
<dbReference type="InterPro" id="IPR036058">
    <property type="entry name" value="Kazal_dom_sf"/>
</dbReference>
<keyword evidence="5" id="KW-1185">Reference proteome</keyword>
<dbReference type="HOGENOM" id="CLU_175765_0_0_1"/>
<reference evidence="4" key="4">
    <citation type="submission" date="2015-06" db="UniProtKB">
        <authorList>
            <consortium name="EnsemblMetazoa"/>
        </authorList>
    </citation>
    <scope>IDENTIFICATION</scope>
</reference>
<feature type="signal peptide" evidence="1">
    <location>
        <begin position="1"/>
        <end position="22"/>
    </location>
</feature>
<evidence type="ECO:0000313" key="5">
    <source>
        <dbReference type="Proteomes" id="UP000000673"/>
    </source>
</evidence>
<gene>
    <name evidence="3" type="ORF">AND_001299</name>
</gene>
<dbReference type="Pfam" id="PF07648">
    <property type="entry name" value="Kazal_2"/>
    <property type="match status" value="1"/>
</dbReference>
<evidence type="ECO:0000313" key="3">
    <source>
        <dbReference type="EMBL" id="ETN66904.1"/>
    </source>
</evidence>
<dbReference type="EnsemblMetazoa" id="ADAC001299-RA">
    <property type="protein sequence ID" value="ADAC001299-PA"/>
    <property type="gene ID" value="ADAC001299"/>
</dbReference>
<evidence type="ECO:0000313" key="4">
    <source>
        <dbReference type="EnsemblMetazoa" id="ADAC001299-PA"/>
    </source>
</evidence>
<dbReference type="Gene3D" id="3.30.60.30">
    <property type="match status" value="1"/>
</dbReference>
<protein>
    <recommendedName>
        <fullName evidence="2">Kazal-like domain-containing protein</fullName>
    </recommendedName>
</protein>
<evidence type="ECO:0000259" key="2">
    <source>
        <dbReference type="PROSITE" id="PS51465"/>
    </source>
</evidence>
<dbReference type="InterPro" id="IPR002350">
    <property type="entry name" value="Kazal_dom"/>
</dbReference>
<dbReference type="PROSITE" id="PS51465">
    <property type="entry name" value="KAZAL_2"/>
    <property type="match status" value="1"/>
</dbReference>
<dbReference type="OMA" id="GITDVCT"/>
<dbReference type="SMART" id="SM00280">
    <property type="entry name" value="KAZAL"/>
    <property type="match status" value="1"/>
</dbReference>
<feature type="domain" description="Kazal-like" evidence="2">
    <location>
        <begin position="19"/>
        <end position="75"/>
    </location>
</feature>
<dbReference type="eggNOG" id="ENOG502SFMS">
    <property type="taxonomic scope" value="Eukaryota"/>
</dbReference>
<dbReference type="EMBL" id="ADMH02000342">
    <property type="protein sequence ID" value="ETN66904.1"/>
    <property type="molecule type" value="Genomic_DNA"/>
</dbReference>
<organism evidence="3">
    <name type="scientific">Anopheles darlingi</name>
    <name type="common">Mosquito</name>
    <dbReference type="NCBI Taxonomy" id="43151"/>
    <lineage>
        <taxon>Eukaryota</taxon>
        <taxon>Metazoa</taxon>
        <taxon>Ecdysozoa</taxon>
        <taxon>Arthropoda</taxon>
        <taxon>Hexapoda</taxon>
        <taxon>Insecta</taxon>
        <taxon>Pterygota</taxon>
        <taxon>Neoptera</taxon>
        <taxon>Endopterygota</taxon>
        <taxon>Diptera</taxon>
        <taxon>Nematocera</taxon>
        <taxon>Culicoidea</taxon>
        <taxon>Culicidae</taxon>
        <taxon>Anophelinae</taxon>
        <taxon>Anopheles</taxon>
    </lineage>
</organism>
<proteinExistence type="predicted"/>
<accession>W5JVP1</accession>
<dbReference type="VEuPathDB" id="VectorBase:ADAC001299"/>
<sequence length="75" mass="8207">MRVAIIFLAIMAVFCGLSSVESADCAFACTADYTPVCGVPRNGRGRPMTFSNSCQMKRFNCVNKKDYIVKRQGGC</sequence>
<reference evidence="3 5" key="1">
    <citation type="journal article" date="2010" name="BMC Genomics">
        <title>Combination of measures distinguishes pre-miRNAs from other stem-loops in the genome of the newly sequenced Anopheles darlingi.</title>
        <authorList>
            <person name="Mendes N.D."/>
            <person name="Freitas A.T."/>
            <person name="Vasconcelos A.T."/>
            <person name="Sagot M.F."/>
        </authorList>
    </citation>
    <scope>NUCLEOTIDE SEQUENCE</scope>
</reference>
<name>W5JVP1_ANODA</name>
<reference evidence="3" key="2">
    <citation type="submission" date="2010-05" db="EMBL/GenBank/DDBJ databases">
        <authorList>
            <person name="Almeida L.G."/>
            <person name="Nicolas M.F."/>
            <person name="Souza R.C."/>
            <person name="Vasconcelos A.T.R."/>
        </authorList>
    </citation>
    <scope>NUCLEOTIDE SEQUENCE</scope>
</reference>
<reference evidence="3" key="3">
    <citation type="journal article" date="2013" name="Nucleic Acids Res.">
        <title>The genome of Anopheles darlingi, the main neotropical malaria vector.</title>
        <authorList>
            <person name="Marinotti O."/>
            <person name="Cerqueira G.C."/>
            <person name="de Almeida L.G."/>
            <person name="Ferro M.I."/>
            <person name="Loreto E.L."/>
            <person name="Zaha A."/>
            <person name="Teixeira S.M."/>
            <person name="Wespiser A.R."/>
            <person name="Almeida E Silva A."/>
            <person name="Schlindwein A.D."/>
            <person name="Pacheco A.C."/>
            <person name="Silva A.L."/>
            <person name="Graveley B.R."/>
            <person name="Walenz B.P."/>
            <person name="Lima Bde A."/>
            <person name="Ribeiro C.A."/>
            <person name="Nunes-Silva C.G."/>
            <person name="de Carvalho C.R."/>
            <person name="Soares C.M."/>
            <person name="de Menezes C.B."/>
            <person name="Matiolli C."/>
            <person name="Caffrey D."/>
            <person name="Araujo D.A."/>
            <person name="de Oliveira D.M."/>
            <person name="Golenbock D."/>
            <person name="Grisard E.C."/>
            <person name="Fantinatti-Garboggini F."/>
            <person name="de Carvalho F.M."/>
            <person name="Barcellos F.G."/>
            <person name="Prosdocimi F."/>
            <person name="May G."/>
            <person name="Azevedo Junior G.M."/>
            <person name="Guimaraes G.M."/>
            <person name="Goldman G.H."/>
            <person name="Padilha I.Q."/>
            <person name="Batista Jda S."/>
            <person name="Ferro J.A."/>
            <person name="Ribeiro J.M."/>
            <person name="Fietto J.L."/>
            <person name="Dabbas K.M."/>
            <person name="Cerdeira L."/>
            <person name="Agnez-Lima L.F."/>
            <person name="Brocchi M."/>
            <person name="de Carvalho M.O."/>
            <person name="Teixeira Mde M."/>
            <person name="Diniz Maia Mde M."/>
            <person name="Goldman M.H."/>
            <person name="Cruz Schneider M.P."/>
            <person name="Felipe M.S."/>
            <person name="Hungria M."/>
            <person name="Nicolas M.F."/>
            <person name="Pereira M."/>
            <person name="Montes M.A."/>
            <person name="Cantao M.E."/>
            <person name="Vincentz M."/>
            <person name="Rafael M.S."/>
            <person name="Silverman N."/>
            <person name="Stoco P.H."/>
            <person name="Souza R.C."/>
            <person name="Vicentini R."/>
            <person name="Gazzinelli R.T."/>
            <person name="Neves Rde O."/>
            <person name="Silva R."/>
            <person name="Astolfi-Filho S."/>
            <person name="Maciel T.E."/>
            <person name="Urmenyi T.P."/>
            <person name="Tadei W.P."/>
            <person name="Camargo E.P."/>
            <person name="de Vasconcelos A.T."/>
        </authorList>
    </citation>
    <scope>NUCLEOTIDE SEQUENCE</scope>
</reference>